<dbReference type="AlphaFoldDB" id="A0A448YIQ5"/>
<dbReference type="Proteomes" id="UP000290900">
    <property type="component" value="Unassembled WGS sequence"/>
</dbReference>
<sequence>MSLQSPSGGMSSKFSRRIVESVLSRHSNRYKPVTLSAKDVNQSPVFQRPAKWISKPSLISRRSRIESYKPLEQCPFASSLASPPRMTYMSRIIIPRDLLVRMQLTKNNITEDSPLAYLLTPSIEGKKKPTDPILYYPKDLQTFRNITTKHGDKGVTKVSKVYFLAGVDFGVSDKEQTGWLAKTEKVVDLIEFAKLTDSFERLETAFPSFSPAMGDGSDSAIILSFGAADHPFSYAQQLTVFNLQVILKDHKELYDRLVSYFKPSSTMSVSLSPDQDHTASFLAHLYEYSVLLGMH</sequence>
<evidence type="ECO:0000313" key="2">
    <source>
        <dbReference type="Proteomes" id="UP000290900"/>
    </source>
</evidence>
<evidence type="ECO:0000313" key="1">
    <source>
        <dbReference type="EMBL" id="VEU20800.1"/>
    </source>
</evidence>
<gene>
    <name evidence="1" type="ORF">BRENAR_LOCUS1535</name>
</gene>
<keyword evidence="2" id="KW-1185">Reference proteome</keyword>
<dbReference type="EMBL" id="CAACVR010000007">
    <property type="protein sequence ID" value="VEU20800.1"/>
    <property type="molecule type" value="Genomic_DNA"/>
</dbReference>
<protein>
    <submittedName>
        <fullName evidence="1">DEKNAAC101658</fullName>
    </submittedName>
</protein>
<name>A0A448YIQ5_BRENA</name>
<reference evidence="1 2" key="1">
    <citation type="submission" date="2018-12" db="EMBL/GenBank/DDBJ databases">
        <authorList>
            <person name="Tiukova I."/>
            <person name="Dainat J."/>
        </authorList>
    </citation>
    <scope>NUCLEOTIDE SEQUENCE [LARGE SCALE GENOMIC DNA]</scope>
</reference>
<dbReference type="OrthoDB" id="3994829at2759"/>
<proteinExistence type="predicted"/>
<accession>A0A448YIQ5</accession>
<organism evidence="1 2">
    <name type="scientific">Brettanomyces naardenensis</name>
    <name type="common">Yeast</name>
    <dbReference type="NCBI Taxonomy" id="13370"/>
    <lineage>
        <taxon>Eukaryota</taxon>
        <taxon>Fungi</taxon>
        <taxon>Dikarya</taxon>
        <taxon>Ascomycota</taxon>
        <taxon>Saccharomycotina</taxon>
        <taxon>Pichiomycetes</taxon>
        <taxon>Pichiales</taxon>
        <taxon>Pichiaceae</taxon>
        <taxon>Brettanomyces</taxon>
    </lineage>
</organism>
<dbReference type="InParanoid" id="A0A448YIQ5"/>